<comment type="similarity">
    <text evidence="3 13">Belongs to the cytochrome P450 family.</text>
</comment>
<dbReference type="PANTHER" id="PTHR47953:SF19">
    <property type="entry name" value="OS06G0641600 PROTEIN"/>
    <property type="match status" value="1"/>
</dbReference>
<evidence type="ECO:0000256" key="7">
    <source>
        <dbReference type="ARBA" id="ARBA00022989"/>
    </source>
</evidence>
<dbReference type="Gramene" id="C.cajan_46150.t">
    <property type="protein sequence ID" value="C.cajan_46150.t"/>
    <property type="gene ID" value="C.cajan_46150"/>
</dbReference>
<dbReference type="GO" id="GO:0004497">
    <property type="term" value="F:monooxygenase activity"/>
    <property type="evidence" value="ECO:0007669"/>
    <property type="project" value="UniProtKB-KW"/>
</dbReference>
<accession>A0A151QNV5</accession>
<keyword evidence="10 13" id="KW-0503">Monooxygenase</keyword>
<evidence type="ECO:0000256" key="13">
    <source>
        <dbReference type="RuleBase" id="RU000461"/>
    </source>
</evidence>
<organism evidence="15 16">
    <name type="scientific">Cajanus cajan</name>
    <name type="common">Pigeon pea</name>
    <name type="synonym">Cajanus indicus</name>
    <dbReference type="NCBI Taxonomy" id="3821"/>
    <lineage>
        <taxon>Eukaryota</taxon>
        <taxon>Viridiplantae</taxon>
        <taxon>Streptophyta</taxon>
        <taxon>Embryophyta</taxon>
        <taxon>Tracheophyta</taxon>
        <taxon>Spermatophyta</taxon>
        <taxon>Magnoliopsida</taxon>
        <taxon>eudicotyledons</taxon>
        <taxon>Gunneridae</taxon>
        <taxon>Pentapetalae</taxon>
        <taxon>rosids</taxon>
        <taxon>fabids</taxon>
        <taxon>Fabales</taxon>
        <taxon>Fabaceae</taxon>
        <taxon>Papilionoideae</taxon>
        <taxon>50 kb inversion clade</taxon>
        <taxon>NPAAA clade</taxon>
        <taxon>indigoferoid/millettioid clade</taxon>
        <taxon>Phaseoleae</taxon>
        <taxon>Cajanus</taxon>
    </lineage>
</organism>
<dbReference type="InterPro" id="IPR017972">
    <property type="entry name" value="Cyt_P450_CS"/>
</dbReference>
<keyword evidence="14" id="KW-0175">Coiled coil</keyword>
<keyword evidence="4 12" id="KW-0349">Heme</keyword>
<dbReference type="InterPro" id="IPR001128">
    <property type="entry name" value="Cyt_P450"/>
</dbReference>
<dbReference type="EMBL" id="KQ485515">
    <property type="protein sequence ID" value="KYP31997.1"/>
    <property type="molecule type" value="Genomic_DNA"/>
</dbReference>
<keyword evidence="6 12" id="KW-0479">Metal-binding</keyword>
<dbReference type="CDD" id="cd11072">
    <property type="entry name" value="CYP71-like"/>
    <property type="match status" value="1"/>
</dbReference>
<dbReference type="STRING" id="3821.A0A151QNV5"/>
<feature type="binding site" description="axial binding residue" evidence="12">
    <location>
        <position position="398"/>
    </location>
    <ligand>
        <name>heme</name>
        <dbReference type="ChEBI" id="CHEBI:30413"/>
    </ligand>
    <ligandPart>
        <name>Fe</name>
        <dbReference type="ChEBI" id="CHEBI:18248"/>
    </ligandPart>
</feature>
<dbReference type="Gene3D" id="1.10.630.10">
    <property type="entry name" value="Cytochrome P450"/>
    <property type="match status" value="1"/>
</dbReference>
<dbReference type="InterPro" id="IPR002401">
    <property type="entry name" value="Cyt_P450_E_grp-I"/>
</dbReference>
<keyword evidence="5" id="KW-0812">Transmembrane</keyword>
<dbReference type="GO" id="GO:0020037">
    <property type="term" value="F:heme binding"/>
    <property type="evidence" value="ECO:0007669"/>
    <property type="project" value="InterPro"/>
</dbReference>
<evidence type="ECO:0000313" key="16">
    <source>
        <dbReference type="Proteomes" id="UP000075243"/>
    </source>
</evidence>
<proteinExistence type="inferred from homology"/>
<dbReference type="InterPro" id="IPR036396">
    <property type="entry name" value="Cyt_P450_sf"/>
</dbReference>
<evidence type="ECO:0000256" key="11">
    <source>
        <dbReference type="ARBA" id="ARBA00023136"/>
    </source>
</evidence>
<dbReference type="InterPro" id="IPR052306">
    <property type="entry name" value="CYP450_71D"/>
</dbReference>
<dbReference type="FunFam" id="1.10.630.10:FF:000043">
    <property type="entry name" value="Cytochrome P450 99A2"/>
    <property type="match status" value="1"/>
</dbReference>
<evidence type="ECO:0000256" key="9">
    <source>
        <dbReference type="ARBA" id="ARBA00023004"/>
    </source>
</evidence>
<dbReference type="PANTHER" id="PTHR47953">
    <property type="entry name" value="OS08G0105600 PROTEIN"/>
    <property type="match status" value="1"/>
</dbReference>
<evidence type="ECO:0000256" key="1">
    <source>
        <dbReference type="ARBA" id="ARBA00001971"/>
    </source>
</evidence>
<dbReference type="Proteomes" id="UP000075243">
    <property type="component" value="Unassembled WGS sequence"/>
</dbReference>
<keyword evidence="16" id="KW-1185">Reference proteome</keyword>
<dbReference type="PROSITE" id="PS00086">
    <property type="entry name" value="CYTOCHROME_P450"/>
    <property type="match status" value="1"/>
</dbReference>
<evidence type="ECO:0000256" key="6">
    <source>
        <dbReference type="ARBA" id="ARBA00022723"/>
    </source>
</evidence>
<reference evidence="15" key="1">
    <citation type="journal article" date="2012" name="Nat. Biotechnol.">
        <title>Draft genome sequence of pigeonpea (Cajanus cajan), an orphan legume crop of resource-poor farmers.</title>
        <authorList>
            <person name="Varshney R.K."/>
            <person name="Chen W."/>
            <person name="Li Y."/>
            <person name="Bharti A.K."/>
            <person name="Saxena R.K."/>
            <person name="Schlueter J.A."/>
            <person name="Donoghue M.T."/>
            <person name="Azam S."/>
            <person name="Fan G."/>
            <person name="Whaley A.M."/>
            <person name="Farmer A.D."/>
            <person name="Sheridan J."/>
            <person name="Iwata A."/>
            <person name="Tuteja R."/>
            <person name="Penmetsa R.V."/>
            <person name="Wu W."/>
            <person name="Upadhyaya H.D."/>
            <person name="Yang S.P."/>
            <person name="Shah T."/>
            <person name="Saxena K.B."/>
            <person name="Michael T."/>
            <person name="McCombie W.R."/>
            <person name="Yang B."/>
            <person name="Zhang G."/>
            <person name="Yang H."/>
            <person name="Wang J."/>
            <person name="Spillane C."/>
            <person name="Cook D.R."/>
            <person name="May G.D."/>
            <person name="Xu X."/>
            <person name="Jackson S.A."/>
        </authorList>
    </citation>
    <scope>NUCLEOTIDE SEQUENCE [LARGE SCALE GENOMIC DNA]</scope>
</reference>
<dbReference type="OMA" id="INEWANE"/>
<comment type="subcellular location">
    <subcellularLocation>
        <location evidence="2">Membrane</location>
        <topology evidence="2">Single-pass membrane protein</topology>
    </subcellularLocation>
</comment>
<sequence>MLHLVTSKPHRKLRDLAKIYGPLMHLQLGEVFTIIVSSPEYAKEIMKTHDVIFATRPKLVVSDIVAYESTDIIFSPYGSYWRQLRKICTMELFTQKCVDSFKPIREEEFTNLIKIIDSHKGSPFNLSEAVTLSIYNIVSRVAFGKKCKDQEEFISAMKEVLLVGSGFHIGDLFPSAEWLQHGTCLRPKLQRLHRQVDRILEEIIDEHKEAKSKVKEGKGEVEGDLVHVLLKFHDDNDSNKDICLTINNIKAIILDIFGAGGETSGTTINWAMAEMIKDPRVMKKTQAEIRQVFNLKGCIDEICVNELKYLKSVVKETLRLHPPLPFLFPRECRQSCEIDRYDIPVKSKVMINAWAIGRDPNCWTEPERFYPERFIDNSFDYKGSNFGYIPFGAGRRICPGGNFGIINVELCLAFLLYHFDWKLPVGMKSEDIDMTEEFGLTVSRKDELYLIPITSIPFHAI</sequence>
<dbReference type="PRINTS" id="PR00385">
    <property type="entry name" value="P450"/>
</dbReference>
<dbReference type="GO" id="GO:0016705">
    <property type="term" value="F:oxidoreductase activity, acting on paired donors, with incorporation or reduction of molecular oxygen"/>
    <property type="evidence" value="ECO:0007669"/>
    <property type="project" value="InterPro"/>
</dbReference>
<feature type="coiled-coil region" evidence="14">
    <location>
        <begin position="189"/>
        <end position="220"/>
    </location>
</feature>
<dbReference type="AlphaFoldDB" id="A0A151QNV5"/>
<evidence type="ECO:0000256" key="8">
    <source>
        <dbReference type="ARBA" id="ARBA00023002"/>
    </source>
</evidence>
<evidence type="ECO:0000256" key="5">
    <source>
        <dbReference type="ARBA" id="ARBA00022692"/>
    </source>
</evidence>
<dbReference type="SUPFAM" id="SSF48264">
    <property type="entry name" value="Cytochrome P450"/>
    <property type="match status" value="1"/>
</dbReference>
<evidence type="ECO:0000256" key="12">
    <source>
        <dbReference type="PIRSR" id="PIRSR602401-1"/>
    </source>
</evidence>
<dbReference type="PRINTS" id="PR00463">
    <property type="entry name" value="EP450I"/>
</dbReference>
<evidence type="ECO:0000313" key="15">
    <source>
        <dbReference type="EMBL" id="KYP31997.1"/>
    </source>
</evidence>
<gene>
    <name evidence="15" type="ORF">KK1_047431</name>
</gene>
<evidence type="ECO:0000256" key="2">
    <source>
        <dbReference type="ARBA" id="ARBA00004167"/>
    </source>
</evidence>
<keyword evidence="9 12" id="KW-0408">Iron</keyword>
<evidence type="ECO:0000256" key="10">
    <source>
        <dbReference type="ARBA" id="ARBA00023033"/>
    </source>
</evidence>
<evidence type="ECO:0000256" key="3">
    <source>
        <dbReference type="ARBA" id="ARBA00010617"/>
    </source>
</evidence>
<name>A0A151QNV5_CAJCA</name>
<dbReference type="Pfam" id="PF00067">
    <property type="entry name" value="p450"/>
    <property type="match status" value="1"/>
</dbReference>
<evidence type="ECO:0000256" key="14">
    <source>
        <dbReference type="SAM" id="Coils"/>
    </source>
</evidence>
<evidence type="ECO:0000256" key="4">
    <source>
        <dbReference type="ARBA" id="ARBA00022617"/>
    </source>
</evidence>
<dbReference type="GO" id="GO:0016020">
    <property type="term" value="C:membrane"/>
    <property type="evidence" value="ECO:0007669"/>
    <property type="project" value="UniProtKB-SubCell"/>
</dbReference>
<comment type="cofactor">
    <cofactor evidence="1 12">
        <name>heme</name>
        <dbReference type="ChEBI" id="CHEBI:30413"/>
    </cofactor>
</comment>
<keyword evidence="8 13" id="KW-0560">Oxidoreductase</keyword>
<keyword evidence="11" id="KW-0472">Membrane</keyword>
<dbReference type="GO" id="GO:0005506">
    <property type="term" value="F:iron ion binding"/>
    <property type="evidence" value="ECO:0007669"/>
    <property type="project" value="InterPro"/>
</dbReference>
<protein>
    <submittedName>
        <fullName evidence="15">Cytochrome P450 71D11</fullName>
    </submittedName>
</protein>
<keyword evidence="7" id="KW-1133">Transmembrane helix</keyword>